<reference evidence="2 3" key="1">
    <citation type="submission" date="2019-12" db="EMBL/GenBank/DDBJ databases">
        <title>Genome sequencing and assembly of endphytes of Porphyra tenera.</title>
        <authorList>
            <person name="Park J.M."/>
            <person name="Shin R."/>
            <person name="Jo S.H."/>
        </authorList>
    </citation>
    <scope>NUCLEOTIDE SEQUENCE [LARGE SCALE GENOMIC DNA]</scope>
    <source>
        <strain evidence="2 3">GPM3</strain>
    </source>
</reference>
<organism evidence="2 3">
    <name type="scientific">Vreelandella titanicae</name>
    <dbReference type="NCBI Taxonomy" id="664683"/>
    <lineage>
        <taxon>Bacteria</taxon>
        <taxon>Pseudomonadati</taxon>
        <taxon>Pseudomonadota</taxon>
        <taxon>Gammaproteobacteria</taxon>
        <taxon>Oceanospirillales</taxon>
        <taxon>Halomonadaceae</taxon>
        <taxon>Vreelandella</taxon>
    </lineage>
</organism>
<protein>
    <submittedName>
        <fullName evidence="2">Uncharacterized protein</fullName>
    </submittedName>
</protein>
<accession>A0AAP9NMU6</accession>
<proteinExistence type="predicted"/>
<dbReference type="Proteomes" id="UP000509761">
    <property type="component" value="Chromosome"/>
</dbReference>
<dbReference type="EMBL" id="CP054580">
    <property type="protein sequence ID" value="QKS24414.1"/>
    <property type="molecule type" value="Genomic_DNA"/>
</dbReference>
<dbReference type="AlphaFoldDB" id="A0AAP9NMU6"/>
<feature type="region of interest" description="Disordered" evidence="1">
    <location>
        <begin position="42"/>
        <end position="65"/>
    </location>
</feature>
<evidence type="ECO:0000313" key="2">
    <source>
        <dbReference type="EMBL" id="QKS24414.1"/>
    </source>
</evidence>
<feature type="compositionally biased region" description="Basic and acidic residues" evidence="1">
    <location>
        <begin position="42"/>
        <end position="51"/>
    </location>
</feature>
<keyword evidence="3" id="KW-1185">Reference proteome</keyword>
<name>A0AAP9NMU6_9GAMM</name>
<sequence>MIPLEDHPWDGRGFGIPGPSGEVHFTTYLRLIGQCIDLSNQAHDDGPKMDDPTTAAPSYIGLATP</sequence>
<gene>
    <name evidence="2" type="ORF">FX987_02191</name>
</gene>
<evidence type="ECO:0000256" key="1">
    <source>
        <dbReference type="SAM" id="MobiDB-lite"/>
    </source>
</evidence>
<evidence type="ECO:0000313" key="3">
    <source>
        <dbReference type="Proteomes" id="UP000509761"/>
    </source>
</evidence>